<evidence type="ECO:0000313" key="1">
    <source>
        <dbReference type="EMBL" id="CAD2208545.1"/>
    </source>
</evidence>
<dbReference type="OrthoDB" id="5366038at2759"/>
<sequence length="131" mass="14416">MNCIKASLKRVTSSFCCKCGSVSLPPFSPHPTLLRDLTTANTQGSLEFLKKQNIYNSLLAFASVFVGHRETKLDGGICYMLNGEFVRKMSSMIAGDSGPSFSQLYILDADTAFQKRVSNIAYGGIELIRMF</sequence>
<gene>
    <name evidence="1" type="ORF">MENT_LOCUS62603</name>
</gene>
<proteinExistence type="predicted"/>
<protein>
    <submittedName>
        <fullName evidence="1">Uncharacterized protein</fullName>
    </submittedName>
</protein>
<accession>A0A6V7YAL9</accession>
<reference evidence="1 2" key="1">
    <citation type="submission" date="2020-08" db="EMBL/GenBank/DDBJ databases">
        <authorList>
            <person name="Koutsovoulos G."/>
            <person name="Danchin GJ E."/>
        </authorList>
    </citation>
    <scope>NUCLEOTIDE SEQUENCE [LARGE SCALE GENOMIC DNA]</scope>
</reference>
<dbReference type="AlphaFoldDB" id="A0A6V7YAL9"/>
<evidence type="ECO:0000313" key="2">
    <source>
        <dbReference type="Proteomes" id="UP000580250"/>
    </source>
</evidence>
<dbReference type="Proteomes" id="UP000580250">
    <property type="component" value="Unassembled WGS sequence"/>
</dbReference>
<comment type="caution">
    <text evidence="1">The sequence shown here is derived from an EMBL/GenBank/DDBJ whole genome shotgun (WGS) entry which is preliminary data.</text>
</comment>
<dbReference type="EMBL" id="CAJEWN010003773">
    <property type="protein sequence ID" value="CAD2208545.1"/>
    <property type="molecule type" value="Genomic_DNA"/>
</dbReference>
<name>A0A6V7YAL9_MELEN</name>
<organism evidence="1 2">
    <name type="scientific">Meloidogyne enterolobii</name>
    <name type="common">Root-knot nematode worm</name>
    <name type="synonym">Meloidogyne mayaguensis</name>
    <dbReference type="NCBI Taxonomy" id="390850"/>
    <lineage>
        <taxon>Eukaryota</taxon>
        <taxon>Metazoa</taxon>
        <taxon>Ecdysozoa</taxon>
        <taxon>Nematoda</taxon>
        <taxon>Chromadorea</taxon>
        <taxon>Rhabditida</taxon>
        <taxon>Tylenchina</taxon>
        <taxon>Tylenchomorpha</taxon>
        <taxon>Tylenchoidea</taxon>
        <taxon>Meloidogynidae</taxon>
        <taxon>Meloidogyninae</taxon>
        <taxon>Meloidogyne</taxon>
    </lineage>
</organism>